<protein>
    <submittedName>
        <fullName evidence="1">Uncharacterized protein</fullName>
    </submittedName>
</protein>
<dbReference type="AlphaFoldDB" id="A0A5Q2RUB1"/>
<accession>A0A5Q2RUB1</accession>
<name>A0A5Q2RUB1_9ACTN</name>
<dbReference type="Proteomes" id="UP000334019">
    <property type="component" value="Chromosome"/>
</dbReference>
<organism evidence="1 2">
    <name type="scientific">Actinomarinicola tropica</name>
    <dbReference type="NCBI Taxonomy" id="2789776"/>
    <lineage>
        <taxon>Bacteria</taxon>
        <taxon>Bacillati</taxon>
        <taxon>Actinomycetota</taxon>
        <taxon>Acidimicrobiia</taxon>
        <taxon>Acidimicrobiales</taxon>
        <taxon>Iamiaceae</taxon>
        <taxon>Actinomarinicola</taxon>
    </lineage>
</organism>
<proteinExistence type="predicted"/>
<reference evidence="1 2" key="1">
    <citation type="submission" date="2019-11" db="EMBL/GenBank/DDBJ databases">
        <authorList>
            <person name="He Y."/>
        </authorList>
    </citation>
    <scope>NUCLEOTIDE SEQUENCE [LARGE SCALE GENOMIC DNA]</scope>
    <source>
        <strain evidence="1 2">SCSIO 58843</strain>
    </source>
</reference>
<gene>
    <name evidence="1" type="ORF">GH723_17775</name>
</gene>
<evidence type="ECO:0000313" key="2">
    <source>
        <dbReference type="Proteomes" id="UP000334019"/>
    </source>
</evidence>
<keyword evidence="2" id="KW-1185">Reference proteome</keyword>
<dbReference type="KEGG" id="atq:GH723_17775"/>
<evidence type="ECO:0000313" key="1">
    <source>
        <dbReference type="EMBL" id="QGG96795.1"/>
    </source>
</evidence>
<dbReference type="RefSeq" id="WP_153760898.1">
    <property type="nucleotide sequence ID" value="NZ_CP045851.1"/>
</dbReference>
<dbReference type="EMBL" id="CP045851">
    <property type="protein sequence ID" value="QGG96795.1"/>
    <property type="molecule type" value="Genomic_DNA"/>
</dbReference>
<sequence>MALEDLFFDLAGEPRLIQGSTDEDGVPEPHAVHFDEVVRVLGLSQSRLRALAHLRGLMTWLADSGAGATTWLRGELAATKRPEVEALDVVAVVNLGSMRHGDHWIAQSILASPLLLPPLRLDVTVVDPGDTERLKRERTRSTWRCRELTSGEAVPTGWLEVKL</sequence>